<comment type="caution">
    <text evidence="3">The sequence shown here is derived from an EMBL/GenBank/DDBJ whole genome shotgun (WGS) entry which is preliminary data.</text>
</comment>
<dbReference type="Pfam" id="PF00561">
    <property type="entry name" value="Abhydrolase_1"/>
    <property type="match status" value="1"/>
</dbReference>
<dbReference type="InterPro" id="IPR029058">
    <property type="entry name" value="AB_hydrolase_fold"/>
</dbReference>
<sequence>MQSRFIQGKAGAIHLSLFHPKNTTDSWVICFPPFAEEMNKSRKMMSAQARSWSSTGIAVVIPDLYGTGDSGGDFSDADWDTWCTDMLGLVAWIRGQGGKKIYFWGIRLGSLLALEVSKQLAGVVSGLLFWQPVINGQQSMTQFLRLRMAASMMDGTQEKVSDLRSRLEIEGALEVAGYELSSKLVSRIDELSMQNITPNAGLPVFWFEISSNTEKPLSIASKKIVDQWRQEGIDIDAELVAGDPFWTTQEITMAPSLIKRTTDALIANKSISEGESVFLLTDPEPQDFISEHTASFTCNNELLPAIVHPGKRAAKRGVLIVVGGPQYRVGSHRQFVLLARDLAEKGVPAFRFDYRGIGDGTGLLTGFDNISDDICSAIDCFQMECPSVTEVVIWGLCDAATAAAFYAPLDNRISGLVLLNPWVRSEVGEAKAYIKHYYVKRLLSKGFWKKIISGRFNLLQSLHSLRQMIRKASGRTDSPSNTSTKDIDMIINTPGLSLGHKMEDALGQFKGKLLFVLSGNDLTAAEFQQTVDASPRFQTILDQGNSRTIKMGDADHTFSRRVWRNSVATETVNWLKSW</sequence>
<reference evidence="3 4" key="1">
    <citation type="submission" date="2019-07" db="EMBL/GenBank/DDBJ databases">
        <title>The pathways for chlorine oxyanion respiration interact through the shared metabolite chlorate.</title>
        <authorList>
            <person name="Barnum T.P."/>
            <person name="Cheng Y."/>
            <person name="Hill K.A."/>
            <person name="Lucas L.N."/>
            <person name="Carlson H.K."/>
            <person name="Coates J.D."/>
        </authorList>
    </citation>
    <scope>NUCLEOTIDE SEQUENCE [LARGE SCALE GENOMIC DNA]</scope>
    <source>
        <strain evidence="3 4">BK-1</strain>
    </source>
</reference>
<keyword evidence="4" id="KW-1185">Reference proteome</keyword>
<feature type="domain" description="Serine aminopeptidase S33" evidence="2">
    <location>
        <begin position="43"/>
        <end position="148"/>
    </location>
</feature>
<name>A0A557S834_9GAMM</name>
<dbReference type="AlphaFoldDB" id="A0A557S834"/>
<evidence type="ECO:0000313" key="3">
    <source>
        <dbReference type="EMBL" id="TVO73588.1"/>
    </source>
</evidence>
<dbReference type="InterPro" id="IPR022742">
    <property type="entry name" value="Hydrolase_4"/>
</dbReference>
<dbReference type="InterPro" id="IPR017532">
    <property type="entry name" value="Hydrolase-2_PEP"/>
</dbReference>
<evidence type="ECO:0000313" key="4">
    <source>
        <dbReference type="Proteomes" id="UP000316649"/>
    </source>
</evidence>
<dbReference type="EMBL" id="VMNH01000013">
    <property type="protein sequence ID" value="TVO73588.1"/>
    <property type="molecule type" value="Genomic_DNA"/>
</dbReference>
<feature type="domain" description="AB hydrolase-1" evidence="1">
    <location>
        <begin position="318"/>
        <end position="430"/>
    </location>
</feature>
<evidence type="ECO:0000259" key="1">
    <source>
        <dbReference type="Pfam" id="PF00561"/>
    </source>
</evidence>
<proteinExistence type="predicted"/>
<dbReference type="GO" id="GO:0016787">
    <property type="term" value="F:hydrolase activity"/>
    <property type="evidence" value="ECO:0007669"/>
    <property type="project" value="UniProtKB-KW"/>
</dbReference>
<dbReference type="NCBIfam" id="TIGR03101">
    <property type="entry name" value="hydr2_PEP"/>
    <property type="match status" value="1"/>
</dbReference>
<accession>A0A557S834</accession>
<dbReference type="OrthoDB" id="249225at2"/>
<dbReference type="NCBIfam" id="TIGR03100">
    <property type="entry name" value="hydr1_PEP"/>
    <property type="match status" value="1"/>
</dbReference>
<keyword evidence="3" id="KW-0378">Hydrolase</keyword>
<protein>
    <submittedName>
        <fullName evidence="3">Hydrolase 1, exosortase A system-associated</fullName>
    </submittedName>
</protein>
<dbReference type="InterPro" id="IPR000073">
    <property type="entry name" value="AB_hydrolase_1"/>
</dbReference>
<organism evidence="3 4">
    <name type="scientific">Sedimenticola selenatireducens</name>
    <dbReference type="NCBI Taxonomy" id="191960"/>
    <lineage>
        <taxon>Bacteria</taxon>
        <taxon>Pseudomonadati</taxon>
        <taxon>Pseudomonadota</taxon>
        <taxon>Gammaproteobacteria</taxon>
        <taxon>Chromatiales</taxon>
        <taxon>Sedimenticolaceae</taxon>
        <taxon>Sedimenticola</taxon>
    </lineage>
</organism>
<evidence type="ECO:0000259" key="2">
    <source>
        <dbReference type="Pfam" id="PF12146"/>
    </source>
</evidence>
<dbReference type="Proteomes" id="UP000316649">
    <property type="component" value="Unassembled WGS sequence"/>
</dbReference>
<dbReference type="SUPFAM" id="SSF53474">
    <property type="entry name" value="alpha/beta-Hydrolases"/>
    <property type="match status" value="2"/>
</dbReference>
<dbReference type="InterPro" id="IPR017531">
    <property type="entry name" value="Hydrolase-1_PEP"/>
</dbReference>
<gene>
    <name evidence="3" type="ORF">FHP88_12015</name>
</gene>
<dbReference type="Gene3D" id="3.40.50.1820">
    <property type="entry name" value="alpha/beta hydrolase"/>
    <property type="match status" value="2"/>
</dbReference>
<dbReference type="Pfam" id="PF12146">
    <property type="entry name" value="Hydrolase_4"/>
    <property type="match status" value="1"/>
</dbReference>
<dbReference type="RefSeq" id="WP_144359309.1">
    <property type="nucleotide sequence ID" value="NZ_VMNH01000013.1"/>
</dbReference>